<dbReference type="GO" id="GO:0000155">
    <property type="term" value="F:phosphorelay sensor kinase activity"/>
    <property type="evidence" value="ECO:0007669"/>
    <property type="project" value="InterPro"/>
</dbReference>
<evidence type="ECO:0000256" key="2">
    <source>
        <dbReference type="SAM" id="Coils"/>
    </source>
</evidence>
<dbReference type="Gene3D" id="2.60.40.10">
    <property type="entry name" value="Immunoglobulins"/>
    <property type="match status" value="1"/>
</dbReference>
<evidence type="ECO:0000313" key="5">
    <source>
        <dbReference type="EMBL" id="KGE86669.1"/>
    </source>
</evidence>
<keyword evidence="3" id="KW-0812">Transmembrane</keyword>
<dbReference type="STRING" id="1524460.IX84_19460"/>
<dbReference type="Gene3D" id="2.130.10.10">
    <property type="entry name" value="YVTN repeat-like/Quinoprotein amine dehydrogenase"/>
    <property type="match status" value="2"/>
</dbReference>
<proteinExistence type="predicted"/>
<dbReference type="SUPFAM" id="SSF47384">
    <property type="entry name" value="Homodimeric domain of signal transducing histidine kinase"/>
    <property type="match status" value="1"/>
</dbReference>
<name>A0A098S2U2_9BACT</name>
<dbReference type="Proteomes" id="UP000029736">
    <property type="component" value="Unassembled WGS sequence"/>
</dbReference>
<dbReference type="InterPro" id="IPR013783">
    <property type="entry name" value="Ig-like_fold"/>
</dbReference>
<gene>
    <name evidence="5" type="ORF">IX84_19460</name>
</gene>
<keyword evidence="6" id="KW-1185">Reference proteome</keyword>
<dbReference type="OrthoDB" id="9797097at2"/>
<evidence type="ECO:0000256" key="1">
    <source>
        <dbReference type="ARBA" id="ARBA00022553"/>
    </source>
</evidence>
<evidence type="ECO:0000259" key="4">
    <source>
        <dbReference type="Pfam" id="PF07495"/>
    </source>
</evidence>
<dbReference type="InterPro" id="IPR036097">
    <property type="entry name" value="HisK_dim/P_sf"/>
</dbReference>
<dbReference type="RefSeq" id="WP_044224149.1">
    <property type="nucleotide sequence ID" value="NZ_JBKAGJ010000016.1"/>
</dbReference>
<dbReference type="SUPFAM" id="SSF101898">
    <property type="entry name" value="NHL repeat"/>
    <property type="match status" value="1"/>
</dbReference>
<keyword evidence="3" id="KW-0472">Membrane</keyword>
<feature type="coiled-coil region" evidence="2">
    <location>
        <begin position="494"/>
        <end position="550"/>
    </location>
</feature>
<dbReference type="AlphaFoldDB" id="A0A098S2U2"/>
<reference evidence="5 6" key="1">
    <citation type="journal article" date="2014" name="Int. J. Syst. Evol. Microbiol.">
        <title>Phaeodactylibacter xiamenensis gen. nov., sp. nov., a member of the family Saprospiraceae isolated from the marine alga Phaeodactylum tricornutum.</title>
        <authorList>
            <person name="Chen Z.Jr."/>
            <person name="Lei X."/>
            <person name="Lai Q."/>
            <person name="Li Y."/>
            <person name="Zhang B."/>
            <person name="Zhang J."/>
            <person name="Zhang H."/>
            <person name="Yang L."/>
            <person name="Zheng W."/>
            <person name="Tian Y."/>
            <person name="Yu Z."/>
            <person name="Xu H.Jr."/>
            <person name="Zheng T."/>
        </authorList>
    </citation>
    <scope>NUCLEOTIDE SEQUENCE [LARGE SCALE GENOMIC DNA]</scope>
    <source>
        <strain evidence="5 6">KD52</strain>
    </source>
</reference>
<dbReference type="EMBL" id="JPOS01000075">
    <property type="protein sequence ID" value="KGE86669.1"/>
    <property type="molecule type" value="Genomic_DNA"/>
</dbReference>
<keyword evidence="2" id="KW-0175">Coiled coil</keyword>
<keyword evidence="3" id="KW-1133">Transmembrane helix</keyword>
<sequence length="606" mass="68952">MDREENLWVALSEGRIKKLTLNRKVDFVPTNTEKDALQGKWVKSLVQAPNGRLWLGTWINGGLFEWDVNPSEKPEQSEIIRLLQEGLDVAQLYLDPDQELWISTFDDGLLRWKYGDENPRPVPVGTREQEGLSSNFVQGVIKDPHRKGYWIGTEKGLDYYDPQAQYWEHYKQDPSNPGSLSDNRIQSNAMAFDADNRLWLGTWGGGINCLLPGDTTFRVWKTERGDPRTIPKNEVTSLLVDHSGALWVGTFEGGLAKAIARDSAGLPAVFRRFSISDGLPGNRIFSLVEDQKGRIWGSTNFGLFSIDSTYTIRSFDKEDGIGVVDFFFCGGRALEDGRIAFGGTFGMVVFHPDSLMSNNYKGKVVLTDFSIPNSATVMDSAITYLNEITLSHPDNAFTIGFSELNFQQYNYRNFTYKLSGVDEDWNRMIGQNQVTYLNLPYGEFTFEVFSGDRSGEGRQLKVKVIPPWWKSRPFQFLVVLLGLILPFLLVLLHNRNVRIQNTRLEAKINQRTEEIEELNELLQNQNDELERQVQARTQALEENNRSLMQKNAEMERFNYIASHDLKEPLRNISSASGTRKAYFISFGQSLGISTSEALPDRNCNIR</sequence>
<feature type="domain" description="Two component regulator three Y" evidence="4">
    <location>
        <begin position="414"/>
        <end position="456"/>
    </location>
</feature>
<feature type="transmembrane region" description="Helical" evidence="3">
    <location>
        <begin position="474"/>
        <end position="493"/>
    </location>
</feature>
<dbReference type="PANTHER" id="PTHR43547:SF2">
    <property type="entry name" value="HYBRID SIGNAL TRANSDUCTION HISTIDINE KINASE C"/>
    <property type="match status" value="1"/>
</dbReference>
<accession>A0A098S2U2</accession>
<dbReference type="SUPFAM" id="SSF63829">
    <property type="entry name" value="Calcium-dependent phosphotriesterase"/>
    <property type="match status" value="1"/>
</dbReference>
<dbReference type="InterPro" id="IPR011110">
    <property type="entry name" value="Reg_prop"/>
</dbReference>
<dbReference type="InterPro" id="IPR011123">
    <property type="entry name" value="Y_Y_Y"/>
</dbReference>
<keyword evidence="1" id="KW-0597">Phosphoprotein</keyword>
<evidence type="ECO:0000256" key="3">
    <source>
        <dbReference type="SAM" id="Phobius"/>
    </source>
</evidence>
<organism evidence="5 6">
    <name type="scientific">Phaeodactylibacter xiamenensis</name>
    <dbReference type="NCBI Taxonomy" id="1524460"/>
    <lineage>
        <taxon>Bacteria</taxon>
        <taxon>Pseudomonadati</taxon>
        <taxon>Bacteroidota</taxon>
        <taxon>Saprospiria</taxon>
        <taxon>Saprospirales</taxon>
        <taxon>Haliscomenobacteraceae</taxon>
        <taxon>Phaeodactylibacter</taxon>
    </lineage>
</organism>
<comment type="caution">
    <text evidence="5">The sequence shown here is derived from an EMBL/GenBank/DDBJ whole genome shotgun (WGS) entry which is preliminary data.</text>
</comment>
<dbReference type="PANTHER" id="PTHR43547">
    <property type="entry name" value="TWO-COMPONENT HISTIDINE KINASE"/>
    <property type="match status" value="1"/>
</dbReference>
<dbReference type="InterPro" id="IPR015943">
    <property type="entry name" value="WD40/YVTN_repeat-like_dom_sf"/>
</dbReference>
<dbReference type="Pfam" id="PF07494">
    <property type="entry name" value="Reg_prop"/>
    <property type="match status" value="4"/>
</dbReference>
<dbReference type="Pfam" id="PF07495">
    <property type="entry name" value="Y_Y_Y"/>
    <property type="match status" value="1"/>
</dbReference>
<protein>
    <recommendedName>
        <fullName evidence="4">Two component regulator three Y domain-containing protein</fullName>
    </recommendedName>
</protein>
<evidence type="ECO:0000313" key="6">
    <source>
        <dbReference type="Proteomes" id="UP000029736"/>
    </source>
</evidence>